<evidence type="ECO:0000259" key="3">
    <source>
        <dbReference type="Pfam" id="PF00149"/>
    </source>
</evidence>
<protein>
    <submittedName>
        <fullName evidence="5">Bifunctional metallophosphatase/5'-nucleotidase</fullName>
    </submittedName>
</protein>
<evidence type="ECO:0000313" key="5">
    <source>
        <dbReference type="EMBL" id="MBI6119098.1"/>
    </source>
</evidence>
<sequence length="551" mass="62472">MNFKKRIKKISLLFSGVIAIGLFASCKDVEKKDQENNKEKATKITILQTADIHGQLDAHPELFWENEEIVFKERGGLAHIKTLFEKERANNPNTVIFDGGDLIQGSGYAALSEGKIFPEIIKNMDYDLIVPGNWEVVYGKKIMMDVLQGFETPVIVQNMFHEKDKKELFPPYWIKEIEGVKLGFIGINDPDVPVRQNPIFSKGIDFSGLEDGVKELIQKVKKEEKVDALFLVTHFGIFKQVELASNPIAKDVDYIFGNDTHERVRQPIKGKYAKVTEPGAFGSFVGKLNLYFKDGEIVDEEYELIEVDPKKYPADPEIAKLVKEAKAPYKEHLETVVGYTTTPLYRYLTAENPMDNMITDAARWKTGADISISNGFRFGNPIVPENGEPAPITRANLWNLLPVNEKIKTGRASGKQIKDWLENEMHNAFAQNPTERFGGWLVRFSGMEVDFNSQNEKGERIQSVTVNGEEMQEEEYYTISACVRPGDPIDNLCRMPNVKDVEVKDYTIHEVVEEYLQKNSPVSPGLDGRSYCEFLGEKSFSTVPGTNYEFH</sequence>
<keyword evidence="2" id="KW-0378">Hydrolase</keyword>
<feature type="signal peptide" evidence="2">
    <location>
        <begin position="1"/>
        <end position="24"/>
    </location>
</feature>
<keyword evidence="6" id="KW-1185">Reference proteome</keyword>
<accession>A0ABS0TDI2</accession>
<evidence type="ECO:0000313" key="6">
    <source>
        <dbReference type="Proteomes" id="UP000635665"/>
    </source>
</evidence>
<comment type="similarity">
    <text evidence="2">Belongs to the 5'-nucleotidase family.</text>
</comment>
<dbReference type="InterPro" id="IPR004843">
    <property type="entry name" value="Calcineurin-like_PHP"/>
</dbReference>
<dbReference type="SUPFAM" id="SSF56300">
    <property type="entry name" value="Metallo-dependent phosphatases"/>
    <property type="match status" value="1"/>
</dbReference>
<organism evidence="5 6">
    <name type="scientific">Salegentibacter maritimus</name>
    <dbReference type="NCBI Taxonomy" id="2794347"/>
    <lineage>
        <taxon>Bacteria</taxon>
        <taxon>Pseudomonadati</taxon>
        <taxon>Bacteroidota</taxon>
        <taxon>Flavobacteriia</taxon>
        <taxon>Flavobacteriales</taxon>
        <taxon>Flavobacteriaceae</taxon>
        <taxon>Salegentibacter</taxon>
    </lineage>
</organism>
<dbReference type="PRINTS" id="PR01607">
    <property type="entry name" value="APYRASEFAMLY"/>
</dbReference>
<evidence type="ECO:0000256" key="2">
    <source>
        <dbReference type="RuleBase" id="RU362119"/>
    </source>
</evidence>
<gene>
    <name evidence="5" type="ORF">I6U50_03575</name>
</gene>
<evidence type="ECO:0000259" key="4">
    <source>
        <dbReference type="Pfam" id="PF02872"/>
    </source>
</evidence>
<dbReference type="Gene3D" id="3.60.21.10">
    <property type="match status" value="1"/>
</dbReference>
<dbReference type="SUPFAM" id="SSF55816">
    <property type="entry name" value="5'-nucleotidase (syn. UDP-sugar hydrolase), C-terminal domain"/>
    <property type="match status" value="1"/>
</dbReference>
<dbReference type="InterPro" id="IPR029052">
    <property type="entry name" value="Metallo-depent_PP-like"/>
</dbReference>
<dbReference type="RefSeq" id="WP_198637866.1">
    <property type="nucleotide sequence ID" value="NZ_JAEHNY010000002.1"/>
</dbReference>
<dbReference type="InterPro" id="IPR036907">
    <property type="entry name" value="5'-Nucleotdase_C_sf"/>
</dbReference>
<dbReference type="Proteomes" id="UP000635665">
    <property type="component" value="Unassembled WGS sequence"/>
</dbReference>
<dbReference type="InterPro" id="IPR008334">
    <property type="entry name" value="5'-Nucleotdase_C"/>
</dbReference>
<dbReference type="Gene3D" id="3.90.780.10">
    <property type="entry name" value="5'-Nucleotidase, C-terminal domain"/>
    <property type="match status" value="1"/>
</dbReference>
<comment type="caution">
    <text evidence="5">The sequence shown here is derived from an EMBL/GenBank/DDBJ whole genome shotgun (WGS) entry which is preliminary data.</text>
</comment>
<dbReference type="PROSITE" id="PS51257">
    <property type="entry name" value="PROKAR_LIPOPROTEIN"/>
    <property type="match status" value="1"/>
</dbReference>
<dbReference type="PANTHER" id="PTHR11575">
    <property type="entry name" value="5'-NUCLEOTIDASE-RELATED"/>
    <property type="match status" value="1"/>
</dbReference>
<dbReference type="EMBL" id="JAEHNY010000002">
    <property type="protein sequence ID" value="MBI6119098.1"/>
    <property type="molecule type" value="Genomic_DNA"/>
</dbReference>
<reference evidence="5 6" key="1">
    <citation type="submission" date="2020-12" db="EMBL/GenBank/DDBJ databases">
        <title>Salegentibacter orientalis sp. nov., isolated from costal sediment.</title>
        <authorList>
            <person name="Lian F.-B."/>
        </authorList>
    </citation>
    <scope>NUCLEOTIDE SEQUENCE [LARGE SCALE GENOMIC DNA]</scope>
    <source>
        <strain evidence="5 6">F60176</strain>
    </source>
</reference>
<dbReference type="Pfam" id="PF02872">
    <property type="entry name" value="5_nucleotid_C"/>
    <property type="match status" value="1"/>
</dbReference>
<keyword evidence="1 2" id="KW-0732">Signal</keyword>
<dbReference type="PANTHER" id="PTHR11575:SF42">
    <property type="entry name" value="SULFUR OXIDATION PROTEIN SOXB"/>
    <property type="match status" value="1"/>
</dbReference>
<keyword evidence="2" id="KW-0547">Nucleotide-binding</keyword>
<feature type="domain" description="Calcineurin-like phosphoesterase" evidence="3">
    <location>
        <begin position="45"/>
        <end position="261"/>
    </location>
</feature>
<evidence type="ECO:0000256" key="1">
    <source>
        <dbReference type="ARBA" id="ARBA00022729"/>
    </source>
</evidence>
<proteinExistence type="inferred from homology"/>
<feature type="domain" description="5'-Nucleotidase C-terminal" evidence="4">
    <location>
        <begin position="337"/>
        <end position="479"/>
    </location>
</feature>
<feature type="chain" id="PRO_5044954278" evidence="2">
    <location>
        <begin position="25"/>
        <end position="551"/>
    </location>
</feature>
<dbReference type="InterPro" id="IPR006179">
    <property type="entry name" value="5_nucleotidase/apyrase"/>
</dbReference>
<name>A0ABS0TDI2_9FLAO</name>
<dbReference type="Pfam" id="PF00149">
    <property type="entry name" value="Metallophos"/>
    <property type="match status" value="1"/>
</dbReference>